<feature type="transmembrane region" description="Helical" evidence="1">
    <location>
        <begin position="313"/>
        <end position="335"/>
    </location>
</feature>
<dbReference type="EMBL" id="BMEC01000004">
    <property type="protein sequence ID" value="GGC29956.1"/>
    <property type="molecule type" value="Genomic_DNA"/>
</dbReference>
<feature type="transmembrane region" description="Helical" evidence="1">
    <location>
        <begin position="7"/>
        <end position="31"/>
    </location>
</feature>
<keyword evidence="1" id="KW-1133">Transmembrane helix</keyword>
<name>A0ABQ1LYT2_9BACT</name>
<feature type="transmembrane region" description="Helical" evidence="1">
    <location>
        <begin position="214"/>
        <end position="237"/>
    </location>
</feature>
<protein>
    <recommendedName>
        <fullName evidence="4">DUF4173 domain-containing protein</fullName>
    </recommendedName>
</protein>
<gene>
    <name evidence="2" type="ORF">GCM10011506_14220</name>
</gene>
<sequence>MVLSSIAIIIFHSTIAILSLSAFTLLLVASLNLNSQSVFVLLANSLYSVLVTPLIWITDKLFSTATSLDPGDVKANKSQQLAVLRVSAVAIPLVGAVIFILLYATANPLFSNAFNWISWDWISFTFWLGVLLAGICFYHPLNQMNRWQAQQGNTISRKRKLLTDTHPLALKFELKTAVTLLILLNILLLAFNGADLQYLLKGITQDPEFSHADFVHQGVYTLIISIVLAISILLYYFRGNMNFYKNHLTLKRLAYVWIAQNLLLAASITYKNLIYIQEFSLTYKRIGVFVYIILVVAGLLTTYVKVKNKKTTWYLLNINSWVALALLLISSFIPWDSWITRYNLSKSENPDINYLIQLSDANIPQLLPLRQNPYLAEATQIALNQKISSFEEREENRGWLSWNYQDYLTLKALECDE</sequence>
<comment type="caution">
    <text evidence="2">The sequence shown here is derived from an EMBL/GenBank/DDBJ whole genome shotgun (WGS) entry which is preliminary data.</text>
</comment>
<evidence type="ECO:0008006" key="4">
    <source>
        <dbReference type="Google" id="ProtNLM"/>
    </source>
</evidence>
<feature type="transmembrane region" description="Helical" evidence="1">
    <location>
        <begin position="288"/>
        <end position="306"/>
    </location>
</feature>
<feature type="transmembrane region" description="Helical" evidence="1">
    <location>
        <begin position="249"/>
        <end position="268"/>
    </location>
</feature>
<dbReference type="Proteomes" id="UP000636010">
    <property type="component" value="Unassembled WGS sequence"/>
</dbReference>
<evidence type="ECO:0000256" key="1">
    <source>
        <dbReference type="SAM" id="Phobius"/>
    </source>
</evidence>
<dbReference type="Pfam" id="PF13687">
    <property type="entry name" value="DUF4153"/>
    <property type="match status" value="1"/>
</dbReference>
<keyword evidence="1" id="KW-0812">Transmembrane</keyword>
<keyword evidence="1" id="KW-0472">Membrane</keyword>
<feature type="transmembrane region" description="Helical" evidence="1">
    <location>
        <begin position="82"/>
        <end position="104"/>
    </location>
</feature>
<evidence type="ECO:0000313" key="2">
    <source>
        <dbReference type="EMBL" id="GGC29956.1"/>
    </source>
</evidence>
<organism evidence="2 3">
    <name type="scientific">Marivirga lumbricoides</name>
    <dbReference type="NCBI Taxonomy" id="1046115"/>
    <lineage>
        <taxon>Bacteria</taxon>
        <taxon>Pseudomonadati</taxon>
        <taxon>Bacteroidota</taxon>
        <taxon>Cytophagia</taxon>
        <taxon>Cytophagales</taxon>
        <taxon>Marivirgaceae</taxon>
        <taxon>Marivirga</taxon>
    </lineage>
</organism>
<reference evidence="3" key="1">
    <citation type="journal article" date="2019" name="Int. J. Syst. Evol. Microbiol.">
        <title>The Global Catalogue of Microorganisms (GCM) 10K type strain sequencing project: providing services to taxonomists for standard genome sequencing and annotation.</title>
        <authorList>
            <consortium name="The Broad Institute Genomics Platform"/>
            <consortium name="The Broad Institute Genome Sequencing Center for Infectious Disease"/>
            <person name="Wu L."/>
            <person name="Ma J."/>
        </authorList>
    </citation>
    <scope>NUCLEOTIDE SEQUENCE [LARGE SCALE GENOMIC DNA]</scope>
    <source>
        <strain evidence="3">CGMCC 1.10832</strain>
    </source>
</reference>
<keyword evidence="3" id="KW-1185">Reference proteome</keyword>
<proteinExistence type="predicted"/>
<evidence type="ECO:0000313" key="3">
    <source>
        <dbReference type="Proteomes" id="UP000636010"/>
    </source>
</evidence>
<feature type="transmembrane region" description="Helical" evidence="1">
    <location>
        <begin position="37"/>
        <end position="57"/>
    </location>
</feature>
<feature type="transmembrane region" description="Helical" evidence="1">
    <location>
        <begin position="176"/>
        <end position="194"/>
    </location>
</feature>
<dbReference type="InterPro" id="IPR025291">
    <property type="entry name" value="DUF4153"/>
</dbReference>
<feature type="transmembrane region" description="Helical" evidence="1">
    <location>
        <begin position="116"/>
        <end position="138"/>
    </location>
</feature>
<accession>A0ABQ1LYT2</accession>